<protein>
    <submittedName>
        <fullName evidence="1">Uncharacterized protein</fullName>
    </submittedName>
</protein>
<evidence type="ECO:0000313" key="2">
    <source>
        <dbReference type="Proteomes" id="UP000396862"/>
    </source>
</evidence>
<accession>A0ABQ0ZGF0</accession>
<proteinExistence type="predicted"/>
<organism evidence="1 2">
    <name type="scientific">Prolixibacter denitrificans</name>
    <dbReference type="NCBI Taxonomy" id="1541063"/>
    <lineage>
        <taxon>Bacteria</taxon>
        <taxon>Pseudomonadati</taxon>
        <taxon>Bacteroidota</taxon>
        <taxon>Bacteroidia</taxon>
        <taxon>Marinilabiliales</taxon>
        <taxon>Prolixibacteraceae</taxon>
        <taxon>Prolixibacter</taxon>
    </lineage>
</organism>
<comment type="caution">
    <text evidence="1">The sequence shown here is derived from an EMBL/GenBank/DDBJ whole genome shotgun (WGS) entry which is preliminary data.</text>
</comment>
<name>A0ABQ0ZGF0_9BACT</name>
<evidence type="ECO:0000313" key="1">
    <source>
        <dbReference type="EMBL" id="GET20427.1"/>
    </source>
</evidence>
<gene>
    <name evidence="1" type="ORF">JCM18694_06730</name>
</gene>
<reference evidence="1 2" key="1">
    <citation type="submission" date="2019-10" db="EMBL/GenBank/DDBJ databases">
        <title>Prolixibacter strains distinguished by the presence of nitrate reductase genes were adept at nitrate-dependent anaerobic corrosion of metallic iron and carbon steel.</title>
        <authorList>
            <person name="Iino T."/>
            <person name="Shono N."/>
            <person name="Ito K."/>
            <person name="Nakamura R."/>
            <person name="Sueoka K."/>
            <person name="Harayama S."/>
            <person name="Ohkuma M."/>
        </authorList>
    </citation>
    <scope>NUCLEOTIDE SEQUENCE [LARGE SCALE GENOMIC DNA]</scope>
    <source>
        <strain evidence="1 2">MIC1-1</strain>
    </source>
</reference>
<keyword evidence="2" id="KW-1185">Reference proteome</keyword>
<dbReference type="EMBL" id="BLAU01000001">
    <property type="protein sequence ID" value="GET20427.1"/>
    <property type="molecule type" value="Genomic_DNA"/>
</dbReference>
<dbReference type="Proteomes" id="UP000396862">
    <property type="component" value="Unassembled WGS sequence"/>
</dbReference>
<sequence>MANFPGMGNHETDLWQTFPDMGNREINPWQTFPVWETVKSIRGKLSRYGKP</sequence>